<feature type="chain" id="PRO_5037815300" evidence="1">
    <location>
        <begin position="22"/>
        <end position="237"/>
    </location>
</feature>
<reference evidence="3" key="1">
    <citation type="submission" date="2022-09" db="EMBL/GenBank/DDBJ databases">
        <title>Aureispira anguillicida sp. nov., isolated from Leptocephalus of Japanese eel Anguilla japonica.</title>
        <authorList>
            <person name="Yuasa K."/>
            <person name="Mekata T."/>
            <person name="Ikunari K."/>
        </authorList>
    </citation>
    <scope>NUCLEOTIDE SEQUENCE</scope>
    <source>
        <strain evidence="3">EL160426</strain>
    </source>
</reference>
<dbReference type="Pfam" id="PF00578">
    <property type="entry name" value="AhpC-TSA"/>
    <property type="match status" value="1"/>
</dbReference>
<protein>
    <submittedName>
        <fullName evidence="3">Redoxin domain-containing protein</fullName>
    </submittedName>
</protein>
<sequence length="237" mass="27330">MKYFNWLIFVFLGIIISSVNACQEHTTRKITFEDIKDSSNRAIPTKIEENIIFYNTENQVISTEKFNQLLAEGLYLSEQKLNVDGSEEVHLISIKEYAQKLERQSIPDFEIVDLMGNIYTKENLLGKITVLSFWFTSSHLCTKDIQDLSPIAQKYTNNKNFLWLAPALDKSADLSRFLRGKNWKFSFAANQEHLSSQLGILTFPTHLIINKKGKIHKAVTRHPNSHEIIDKAIQQLL</sequence>
<accession>A0A915YFL5</accession>
<evidence type="ECO:0000259" key="2">
    <source>
        <dbReference type="PROSITE" id="PS51352"/>
    </source>
</evidence>
<dbReference type="Gene3D" id="3.40.30.10">
    <property type="entry name" value="Glutaredoxin"/>
    <property type="match status" value="1"/>
</dbReference>
<evidence type="ECO:0000313" key="3">
    <source>
        <dbReference type="EMBL" id="BDS12135.1"/>
    </source>
</evidence>
<dbReference type="SUPFAM" id="SSF52833">
    <property type="entry name" value="Thioredoxin-like"/>
    <property type="match status" value="1"/>
</dbReference>
<feature type="domain" description="Thioredoxin" evidence="2">
    <location>
        <begin position="100"/>
        <end position="237"/>
    </location>
</feature>
<keyword evidence="4" id="KW-1185">Reference proteome</keyword>
<dbReference type="Proteomes" id="UP001060919">
    <property type="component" value="Chromosome"/>
</dbReference>
<dbReference type="RefSeq" id="WP_264793245.1">
    <property type="nucleotide sequence ID" value="NZ_AP026867.1"/>
</dbReference>
<evidence type="ECO:0000256" key="1">
    <source>
        <dbReference type="SAM" id="SignalP"/>
    </source>
</evidence>
<gene>
    <name evidence="3" type="ORF">AsAng_0028500</name>
</gene>
<dbReference type="GO" id="GO:0016209">
    <property type="term" value="F:antioxidant activity"/>
    <property type="evidence" value="ECO:0007669"/>
    <property type="project" value="InterPro"/>
</dbReference>
<dbReference type="AlphaFoldDB" id="A0A915YFL5"/>
<dbReference type="PANTHER" id="PTHR42852">
    <property type="entry name" value="THIOL:DISULFIDE INTERCHANGE PROTEIN DSBE"/>
    <property type="match status" value="1"/>
</dbReference>
<dbReference type="GO" id="GO:0016491">
    <property type="term" value="F:oxidoreductase activity"/>
    <property type="evidence" value="ECO:0007669"/>
    <property type="project" value="InterPro"/>
</dbReference>
<dbReference type="InterPro" id="IPR036249">
    <property type="entry name" value="Thioredoxin-like_sf"/>
</dbReference>
<organism evidence="3 4">
    <name type="scientific">Aureispira anguillae</name>
    <dbReference type="NCBI Taxonomy" id="2864201"/>
    <lineage>
        <taxon>Bacteria</taxon>
        <taxon>Pseudomonadati</taxon>
        <taxon>Bacteroidota</taxon>
        <taxon>Saprospiria</taxon>
        <taxon>Saprospirales</taxon>
        <taxon>Saprospiraceae</taxon>
        <taxon>Aureispira</taxon>
    </lineage>
</organism>
<dbReference type="PANTHER" id="PTHR42852:SF18">
    <property type="entry name" value="CHROMOSOME UNDETERMINED SCAFFOLD_47, WHOLE GENOME SHOTGUN SEQUENCE"/>
    <property type="match status" value="1"/>
</dbReference>
<dbReference type="InterPro" id="IPR000866">
    <property type="entry name" value="AhpC/TSA"/>
</dbReference>
<dbReference type="KEGG" id="aup:AsAng_0028500"/>
<keyword evidence="1" id="KW-0732">Signal</keyword>
<name>A0A915YFL5_9BACT</name>
<dbReference type="EMBL" id="AP026867">
    <property type="protein sequence ID" value="BDS12135.1"/>
    <property type="molecule type" value="Genomic_DNA"/>
</dbReference>
<evidence type="ECO:0000313" key="4">
    <source>
        <dbReference type="Proteomes" id="UP001060919"/>
    </source>
</evidence>
<dbReference type="InterPro" id="IPR050553">
    <property type="entry name" value="Thioredoxin_ResA/DsbE_sf"/>
</dbReference>
<feature type="signal peptide" evidence="1">
    <location>
        <begin position="1"/>
        <end position="21"/>
    </location>
</feature>
<proteinExistence type="predicted"/>
<dbReference type="InterPro" id="IPR013766">
    <property type="entry name" value="Thioredoxin_domain"/>
</dbReference>
<dbReference type="PROSITE" id="PS51352">
    <property type="entry name" value="THIOREDOXIN_2"/>
    <property type="match status" value="1"/>
</dbReference>